<sequence length="188" mass="21713">MIFAQYLLSLLLSLSATNSNDLAISSPKNPELSLEIIPHTYADNFNPASISLYYPERQKFHVLLTNKGEKPIRIWKEWCSWGYFSLSFKIELADGKILYPKKQRTDWDKNFPDWMEIPPHGHAVFEVNFANDSSQPEYWTDSPLSLPVTPITCKMTALFEISKSSEAKEYKVWTGSIESKSEEIILYH</sequence>
<gene>
    <name evidence="2" type="ORF">H4K34_15975</name>
</gene>
<protein>
    <submittedName>
        <fullName evidence="2">Uncharacterized protein</fullName>
    </submittedName>
</protein>
<feature type="signal peptide" evidence="1">
    <location>
        <begin position="1"/>
        <end position="18"/>
    </location>
</feature>
<evidence type="ECO:0000256" key="1">
    <source>
        <dbReference type="SAM" id="SignalP"/>
    </source>
</evidence>
<keyword evidence="1" id="KW-0732">Signal</keyword>
<accession>A0A7H0VDQ5</accession>
<feature type="chain" id="PRO_5029009326" evidence="1">
    <location>
        <begin position="19"/>
        <end position="188"/>
    </location>
</feature>
<name>A0A7H0VDQ5_9FLAO</name>
<organism evidence="2 3">
    <name type="scientific">Croceimicrobium hydrocarbonivorans</name>
    <dbReference type="NCBI Taxonomy" id="2761580"/>
    <lineage>
        <taxon>Bacteria</taxon>
        <taxon>Pseudomonadati</taxon>
        <taxon>Bacteroidota</taxon>
        <taxon>Flavobacteriia</taxon>
        <taxon>Flavobacteriales</taxon>
        <taxon>Owenweeksiaceae</taxon>
        <taxon>Croceimicrobium</taxon>
    </lineage>
</organism>
<evidence type="ECO:0000313" key="3">
    <source>
        <dbReference type="Proteomes" id="UP000516305"/>
    </source>
</evidence>
<dbReference type="EMBL" id="CP060139">
    <property type="protein sequence ID" value="QNR23853.1"/>
    <property type="molecule type" value="Genomic_DNA"/>
</dbReference>
<dbReference type="KEGG" id="chyd:H4K34_15975"/>
<dbReference type="RefSeq" id="WP_210758389.1">
    <property type="nucleotide sequence ID" value="NZ_CP060139.1"/>
</dbReference>
<proteinExistence type="predicted"/>
<reference evidence="2 3" key="1">
    <citation type="submission" date="2020-08" db="EMBL/GenBank/DDBJ databases">
        <title>Croceimicrobium hydrocarbonivorans gen. nov., sp. nov., a novel marine bacterium isolated from a bacterial consortium that degrades polyethylene terephthalate.</title>
        <authorList>
            <person name="Liu R."/>
        </authorList>
    </citation>
    <scope>NUCLEOTIDE SEQUENCE [LARGE SCALE GENOMIC DNA]</scope>
    <source>
        <strain evidence="2 3">A20-9</strain>
    </source>
</reference>
<dbReference type="AlphaFoldDB" id="A0A7H0VDQ5"/>
<evidence type="ECO:0000313" key="2">
    <source>
        <dbReference type="EMBL" id="QNR23853.1"/>
    </source>
</evidence>
<keyword evidence="3" id="KW-1185">Reference proteome</keyword>
<dbReference type="Proteomes" id="UP000516305">
    <property type="component" value="Chromosome"/>
</dbReference>